<keyword evidence="1" id="KW-0732">Signal</keyword>
<comment type="caution">
    <text evidence="2">The sequence shown here is derived from an EMBL/GenBank/DDBJ whole genome shotgun (WGS) entry which is preliminary data.</text>
</comment>
<dbReference type="EMBL" id="CATQJL010000112">
    <property type="protein sequence ID" value="CAJ0594437.1"/>
    <property type="molecule type" value="Genomic_DNA"/>
</dbReference>
<dbReference type="Proteomes" id="UP001176961">
    <property type="component" value="Unassembled WGS sequence"/>
</dbReference>
<name>A0AA36GLS1_CYLNA</name>
<accession>A0AA36GLS1</accession>
<dbReference type="AlphaFoldDB" id="A0AA36GLS1"/>
<evidence type="ECO:0000313" key="2">
    <source>
        <dbReference type="EMBL" id="CAJ0594437.1"/>
    </source>
</evidence>
<feature type="signal peptide" evidence="1">
    <location>
        <begin position="1"/>
        <end position="19"/>
    </location>
</feature>
<evidence type="ECO:0000313" key="3">
    <source>
        <dbReference type="Proteomes" id="UP001176961"/>
    </source>
</evidence>
<reference evidence="2" key="1">
    <citation type="submission" date="2023-07" db="EMBL/GenBank/DDBJ databases">
        <authorList>
            <consortium name="CYATHOMIX"/>
        </authorList>
    </citation>
    <scope>NUCLEOTIDE SEQUENCE</scope>
    <source>
        <strain evidence="2">N/A</strain>
    </source>
</reference>
<feature type="chain" id="PRO_5041415375" evidence="1">
    <location>
        <begin position="20"/>
        <end position="57"/>
    </location>
</feature>
<evidence type="ECO:0000256" key="1">
    <source>
        <dbReference type="SAM" id="SignalP"/>
    </source>
</evidence>
<protein>
    <submittedName>
        <fullName evidence="2">Uncharacterized protein</fullName>
    </submittedName>
</protein>
<gene>
    <name evidence="2" type="ORF">CYNAS_LOCUS6420</name>
</gene>
<sequence length="57" mass="6709">MRFFNHVFFLLAILLILSAVDVGECGIKEFLEREHKLIKCKPQEIISHPIVIPLRRH</sequence>
<keyword evidence="3" id="KW-1185">Reference proteome</keyword>
<organism evidence="2 3">
    <name type="scientific">Cylicocyclus nassatus</name>
    <name type="common">Nematode worm</name>
    <dbReference type="NCBI Taxonomy" id="53992"/>
    <lineage>
        <taxon>Eukaryota</taxon>
        <taxon>Metazoa</taxon>
        <taxon>Ecdysozoa</taxon>
        <taxon>Nematoda</taxon>
        <taxon>Chromadorea</taxon>
        <taxon>Rhabditida</taxon>
        <taxon>Rhabditina</taxon>
        <taxon>Rhabditomorpha</taxon>
        <taxon>Strongyloidea</taxon>
        <taxon>Strongylidae</taxon>
        <taxon>Cylicocyclus</taxon>
    </lineage>
</organism>
<proteinExistence type="predicted"/>